<gene>
    <name evidence="2" type="ORF">AW11_01359</name>
</gene>
<sequence>MHNDVRTIAPSQDIAAKNSTAKGAESDRSIDCFQHAAAIEFNINAVRGVPTCQLDLVVRQDPAGKVHLLIQPGRRADKNPRTGRICLDGVG</sequence>
<accession>A0A011PQF1</accession>
<evidence type="ECO:0000256" key="1">
    <source>
        <dbReference type="SAM" id="MobiDB-lite"/>
    </source>
</evidence>
<name>A0A011PQF1_ACCRE</name>
<dbReference type="Proteomes" id="UP000022141">
    <property type="component" value="Unassembled WGS sequence"/>
</dbReference>
<feature type="region of interest" description="Disordered" evidence="1">
    <location>
        <begin position="1"/>
        <end position="24"/>
    </location>
</feature>
<dbReference type="AlphaFoldDB" id="A0A011PQF1"/>
<protein>
    <submittedName>
        <fullName evidence="2">Uncharacterized protein</fullName>
    </submittedName>
</protein>
<organism evidence="2 3">
    <name type="scientific">Accumulibacter regalis</name>
    <dbReference type="NCBI Taxonomy" id="522306"/>
    <lineage>
        <taxon>Bacteria</taxon>
        <taxon>Pseudomonadati</taxon>
        <taxon>Pseudomonadota</taxon>
        <taxon>Betaproteobacteria</taxon>
        <taxon>Candidatus Accumulibacter</taxon>
    </lineage>
</organism>
<dbReference type="EMBL" id="JEMY01000014">
    <property type="protein sequence ID" value="EXI89671.1"/>
    <property type="molecule type" value="Genomic_DNA"/>
</dbReference>
<comment type="caution">
    <text evidence="2">The sequence shown here is derived from an EMBL/GenBank/DDBJ whole genome shotgun (WGS) entry which is preliminary data.</text>
</comment>
<reference evidence="2" key="1">
    <citation type="submission" date="2014-02" db="EMBL/GenBank/DDBJ databases">
        <title>Expanding our view of genomic diversity in Candidatus Accumulibacter clades.</title>
        <authorList>
            <person name="Skennerton C.T."/>
            <person name="Barr J.J."/>
            <person name="Slater F.R."/>
            <person name="Bond P.L."/>
            <person name="Tyson G.W."/>
        </authorList>
    </citation>
    <scope>NUCLEOTIDE SEQUENCE [LARGE SCALE GENOMIC DNA]</scope>
</reference>
<keyword evidence="3" id="KW-1185">Reference proteome</keyword>
<proteinExistence type="predicted"/>
<evidence type="ECO:0000313" key="2">
    <source>
        <dbReference type="EMBL" id="EXI89671.1"/>
    </source>
</evidence>
<evidence type="ECO:0000313" key="3">
    <source>
        <dbReference type="Proteomes" id="UP000022141"/>
    </source>
</evidence>